<dbReference type="AlphaFoldDB" id="A0A2T3W815"/>
<organism evidence="1 2">
    <name type="scientific">Deinococcus arcticus</name>
    <dbReference type="NCBI Taxonomy" id="2136176"/>
    <lineage>
        <taxon>Bacteria</taxon>
        <taxon>Thermotogati</taxon>
        <taxon>Deinococcota</taxon>
        <taxon>Deinococci</taxon>
        <taxon>Deinococcales</taxon>
        <taxon>Deinococcaceae</taxon>
        <taxon>Deinococcus</taxon>
    </lineage>
</organism>
<evidence type="ECO:0000313" key="1">
    <source>
        <dbReference type="EMBL" id="PTA68051.1"/>
    </source>
</evidence>
<accession>A0A2T3W815</accession>
<evidence type="ECO:0000313" key="2">
    <source>
        <dbReference type="Proteomes" id="UP000240317"/>
    </source>
</evidence>
<protein>
    <submittedName>
        <fullName evidence="1">Uncharacterized protein</fullName>
    </submittedName>
</protein>
<dbReference type="Proteomes" id="UP000240317">
    <property type="component" value="Unassembled WGS sequence"/>
</dbReference>
<reference evidence="1 2" key="1">
    <citation type="submission" date="2018-03" db="EMBL/GenBank/DDBJ databases">
        <title>Draft genome of Deinococcus sp. OD32.</title>
        <authorList>
            <person name="Wang X.-P."/>
            <person name="Du Z.-J."/>
        </authorList>
    </citation>
    <scope>NUCLEOTIDE SEQUENCE [LARGE SCALE GENOMIC DNA]</scope>
    <source>
        <strain evidence="1 2">OD32</strain>
    </source>
</reference>
<name>A0A2T3W815_9DEIO</name>
<gene>
    <name evidence="1" type="ORF">C8263_10060</name>
</gene>
<sequence>MAARPPRTLKPMLPPALAQLLTYHAPLSTLQREQDGAVTLLTPGVNVLALNATYLPADPGPAALRATAQWHAAHELPALVASAAPLAGAQVVATLRVGPWSPQPLPPTGPEAAEVVVEQISRLHLGLWAQALAGSRGTPGWGPPLARQLGARLEGTRGFLPLLAYRQEEAVGALLWQAQGRGGAALLWGAAEPAVAAALLNTAAALGEPLLTAWTPEDFEAPGEAVFFSLLPS</sequence>
<comment type="caution">
    <text evidence="1">The sequence shown here is derived from an EMBL/GenBank/DDBJ whole genome shotgun (WGS) entry which is preliminary data.</text>
</comment>
<proteinExistence type="predicted"/>
<dbReference type="EMBL" id="PYSV01000008">
    <property type="protein sequence ID" value="PTA68051.1"/>
    <property type="molecule type" value="Genomic_DNA"/>
</dbReference>
<keyword evidence="2" id="KW-1185">Reference proteome</keyword>